<evidence type="ECO:0000313" key="1">
    <source>
        <dbReference type="EMBL" id="MBL1117131.1"/>
    </source>
</evidence>
<proteinExistence type="predicted"/>
<keyword evidence="2" id="KW-1185">Reference proteome</keyword>
<accession>A0ABS1PZL2</accession>
<gene>
    <name evidence="1" type="ORF">JK364_32810</name>
</gene>
<dbReference type="RefSeq" id="WP_201854991.1">
    <property type="nucleotide sequence ID" value="NZ_JAERRG010000016.1"/>
</dbReference>
<dbReference type="Proteomes" id="UP000621510">
    <property type="component" value="Unassembled WGS sequence"/>
</dbReference>
<protein>
    <submittedName>
        <fullName evidence="1">Uncharacterized protein</fullName>
    </submittedName>
</protein>
<reference evidence="1 2" key="1">
    <citation type="submission" date="2021-01" db="EMBL/GenBank/DDBJ databases">
        <title>WGS of actinomycetes isolated from Thailand.</title>
        <authorList>
            <person name="Thawai C."/>
        </authorList>
    </citation>
    <scope>NUCLEOTIDE SEQUENCE [LARGE SCALE GENOMIC DNA]</scope>
    <source>
        <strain evidence="1 2">CA3R110</strain>
    </source>
</reference>
<sequence>MSEPITPKAAPAEADAVTALLRAVHDALDLPLPDITDEAEREHRALLISRAAHARIILACVLEQDHDIARAAELLDRWIADEPVTYTPWEGKGAPV</sequence>
<organism evidence="1 2">
    <name type="scientific">Streptomyces endocoffeicus</name>
    <dbReference type="NCBI Taxonomy" id="2898945"/>
    <lineage>
        <taxon>Bacteria</taxon>
        <taxon>Bacillati</taxon>
        <taxon>Actinomycetota</taxon>
        <taxon>Actinomycetes</taxon>
        <taxon>Kitasatosporales</taxon>
        <taxon>Streptomycetaceae</taxon>
        <taxon>Streptomyces</taxon>
    </lineage>
</organism>
<name>A0ABS1PZL2_9ACTN</name>
<comment type="caution">
    <text evidence="1">The sequence shown here is derived from an EMBL/GenBank/DDBJ whole genome shotgun (WGS) entry which is preliminary data.</text>
</comment>
<dbReference type="EMBL" id="JAERRG010000016">
    <property type="protein sequence ID" value="MBL1117131.1"/>
    <property type="molecule type" value="Genomic_DNA"/>
</dbReference>
<evidence type="ECO:0000313" key="2">
    <source>
        <dbReference type="Proteomes" id="UP000621510"/>
    </source>
</evidence>